<dbReference type="EMBL" id="GBXM01064675">
    <property type="protein sequence ID" value="JAH43902.1"/>
    <property type="molecule type" value="Transcribed_RNA"/>
</dbReference>
<organism evidence="1">
    <name type="scientific">Anguilla anguilla</name>
    <name type="common">European freshwater eel</name>
    <name type="synonym">Muraena anguilla</name>
    <dbReference type="NCBI Taxonomy" id="7936"/>
    <lineage>
        <taxon>Eukaryota</taxon>
        <taxon>Metazoa</taxon>
        <taxon>Chordata</taxon>
        <taxon>Craniata</taxon>
        <taxon>Vertebrata</taxon>
        <taxon>Euteleostomi</taxon>
        <taxon>Actinopterygii</taxon>
        <taxon>Neopterygii</taxon>
        <taxon>Teleostei</taxon>
        <taxon>Anguilliformes</taxon>
        <taxon>Anguillidae</taxon>
        <taxon>Anguilla</taxon>
    </lineage>
</organism>
<sequence>MRRQQPLSCYSKKLIRHFLSWNTY</sequence>
<protein>
    <submittedName>
        <fullName evidence="1">Uncharacterized protein</fullName>
    </submittedName>
</protein>
<dbReference type="AlphaFoldDB" id="A0A0E9SRN7"/>
<accession>A0A0E9SRN7</accession>
<name>A0A0E9SRN7_ANGAN</name>
<proteinExistence type="predicted"/>
<reference evidence="1" key="2">
    <citation type="journal article" date="2015" name="Fish Shellfish Immunol.">
        <title>Early steps in the European eel (Anguilla anguilla)-Vibrio vulnificus interaction in the gills: Role of the RtxA13 toxin.</title>
        <authorList>
            <person name="Callol A."/>
            <person name="Pajuelo D."/>
            <person name="Ebbesson L."/>
            <person name="Teles M."/>
            <person name="MacKenzie S."/>
            <person name="Amaro C."/>
        </authorList>
    </citation>
    <scope>NUCLEOTIDE SEQUENCE</scope>
</reference>
<evidence type="ECO:0000313" key="1">
    <source>
        <dbReference type="EMBL" id="JAH43902.1"/>
    </source>
</evidence>
<reference evidence="1" key="1">
    <citation type="submission" date="2014-11" db="EMBL/GenBank/DDBJ databases">
        <authorList>
            <person name="Amaro Gonzalez C."/>
        </authorList>
    </citation>
    <scope>NUCLEOTIDE SEQUENCE</scope>
</reference>